<protein>
    <recommendedName>
        <fullName evidence="1">Calponin-homology (CH) domain-containing protein</fullName>
    </recommendedName>
</protein>
<dbReference type="Pfam" id="PF00307">
    <property type="entry name" value="CH"/>
    <property type="match status" value="1"/>
</dbReference>
<reference evidence="2" key="1">
    <citation type="submission" date="2017-08" db="EMBL/GenBank/DDBJ databases">
        <title>Assembly of the North American Bullfrog Genome.</title>
        <authorList>
            <person name="Warren R.L."/>
            <person name="Vandervalk B.P."/>
            <person name="Kucuk E."/>
            <person name="Birol I."/>
            <person name="Helbing C."/>
            <person name="Pandoh P."/>
            <person name="Behsaz B."/>
            <person name="Mohamadi H."/>
            <person name="Chu J."/>
            <person name="Jackman S."/>
            <person name="Hammond S.A."/>
            <person name="Veldhoen N."/>
            <person name="Kirk H."/>
            <person name="Zhao Y."/>
            <person name="Coope R."/>
            <person name="Pleasance S."/>
            <person name="Moore R."/>
            <person name="Holt R."/>
        </authorList>
    </citation>
    <scope>NUCLEOTIDE SEQUENCE</scope>
    <source>
        <strain evidence="2">Bruno</strain>
        <tissue evidence="2">Liver</tissue>
    </source>
</reference>
<dbReference type="InterPro" id="IPR036872">
    <property type="entry name" value="CH_dom_sf"/>
</dbReference>
<dbReference type="OrthoDB" id="21607at2759"/>
<proteinExistence type="predicted"/>
<dbReference type="Gene3D" id="1.10.418.10">
    <property type="entry name" value="Calponin-like domain"/>
    <property type="match status" value="1"/>
</dbReference>
<gene>
    <name evidence="2" type="ORF">AB205_0161010</name>
</gene>
<organism evidence="2">
    <name type="scientific">Aquarana catesbeiana</name>
    <name type="common">American bullfrog</name>
    <name type="synonym">Rana catesbeiana</name>
    <dbReference type="NCBI Taxonomy" id="8400"/>
    <lineage>
        <taxon>Eukaryota</taxon>
        <taxon>Metazoa</taxon>
        <taxon>Chordata</taxon>
        <taxon>Craniata</taxon>
        <taxon>Vertebrata</taxon>
        <taxon>Euteleostomi</taxon>
        <taxon>Amphibia</taxon>
        <taxon>Batrachia</taxon>
        <taxon>Anura</taxon>
        <taxon>Neobatrachia</taxon>
        <taxon>Ranoidea</taxon>
        <taxon>Ranidae</taxon>
        <taxon>Aquarana</taxon>
    </lineage>
</organism>
<accession>A0A2G9SJ05</accession>
<dbReference type="EMBL" id="KV924112">
    <property type="protein sequence ID" value="PIO40042.1"/>
    <property type="molecule type" value="Genomic_DNA"/>
</dbReference>
<dbReference type="PROSITE" id="PS50021">
    <property type="entry name" value="CH"/>
    <property type="match status" value="1"/>
</dbReference>
<evidence type="ECO:0000259" key="1">
    <source>
        <dbReference type="PROSITE" id="PS50021"/>
    </source>
</evidence>
<dbReference type="InterPro" id="IPR001715">
    <property type="entry name" value="CH_dom"/>
</dbReference>
<dbReference type="PANTHER" id="PTHR23167:SF87">
    <property type="entry name" value="MICAL-LIKE PROTEIN 2"/>
    <property type="match status" value="1"/>
</dbReference>
<feature type="domain" description="Calponin-homology (CH)" evidence="1">
    <location>
        <begin position="59"/>
        <end position="136"/>
    </location>
</feature>
<dbReference type="PANTHER" id="PTHR23167">
    <property type="entry name" value="CALPONIN HOMOLOGY DOMAIN-CONTAINING PROTEIN DDB_G0272472-RELATED"/>
    <property type="match status" value="1"/>
</dbReference>
<evidence type="ECO:0000313" key="2">
    <source>
        <dbReference type="EMBL" id="PIO40042.1"/>
    </source>
</evidence>
<dbReference type="AlphaFoldDB" id="A0A2G9SJ05"/>
<dbReference type="SUPFAM" id="SSF47576">
    <property type="entry name" value="Calponin-homology domain, CH-domain"/>
    <property type="match status" value="1"/>
</dbReference>
<dbReference type="InterPro" id="IPR050540">
    <property type="entry name" value="F-actin_Monoox_Mical"/>
</dbReference>
<name>A0A2G9SJ05_AQUCT</name>
<sequence length="136" mass="15855">MFLQQKPVIGFSFSLRYRSSVYITLAPLRKIRLYYMVLRGLHSRRVRVPSCELLVLSKMAAIKALQQWCKQQCDGYRDVSVTNMTTSFRDGLAFCAILHKHRPDLIKTVLLTWKQPSSLSLSEWKSMINITLPKYK</sequence>